<feature type="non-terminal residue" evidence="1">
    <location>
        <position position="81"/>
    </location>
</feature>
<dbReference type="GO" id="GO:0003855">
    <property type="term" value="F:3-dehydroquinate dehydratase activity"/>
    <property type="evidence" value="ECO:0007669"/>
    <property type="project" value="InterPro"/>
</dbReference>
<proteinExistence type="predicted"/>
<dbReference type="EMBL" id="QEIV01001679">
    <property type="protein sequence ID" value="PWZ95458.1"/>
    <property type="molecule type" value="Genomic_DNA"/>
</dbReference>
<dbReference type="InterPro" id="IPR013785">
    <property type="entry name" value="Aldolase_TIM"/>
</dbReference>
<name>A0A317Z642_STAPS</name>
<organism evidence="1 2">
    <name type="scientific">Staphylococcus pseudintermedius</name>
    <dbReference type="NCBI Taxonomy" id="283734"/>
    <lineage>
        <taxon>Bacteria</taxon>
        <taxon>Bacillati</taxon>
        <taxon>Bacillota</taxon>
        <taxon>Bacilli</taxon>
        <taxon>Bacillales</taxon>
        <taxon>Staphylococcaceae</taxon>
        <taxon>Staphylococcus</taxon>
        <taxon>Staphylococcus intermedius group</taxon>
    </lineage>
</organism>
<protein>
    <submittedName>
        <fullName evidence="1">Type I 3-dehydroquinate dehydratase</fullName>
    </submittedName>
</protein>
<reference evidence="1 2" key="1">
    <citation type="journal article" date="2018" name="Vet. Microbiol.">
        <title>Clonal diversity and geographic distribution of methicillin-resistant Staphylococcus pseudintermedius from Australian animals: Discovery of novel sequence types.</title>
        <authorList>
            <person name="Worthing K.A."/>
            <person name="Abraham S."/>
            <person name="Coombs G.W."/>
            <person name="Pang S."/>
            <person name="Saputra S."/>
            <person name="Jordan D."/>
            <person name="Trott D.J."/>
            <person name="Norris J.M."/>
        </authorList>
    </citation>
    <scope>NUCLEOTIDE SEQUENCE [LARGE SCALE GENOMIC DNA]</scope>
    <source>
        <strain evidence="1 2">ST71 3</strain>
    </source>
</reference>
<evidence type="ECO:0000313" key="1">
    <source>
        <dbReference type="EMBL" id="PWZ95458.1"/>
    </source>
</evidence>
<dbReference type="InterPro" id="IPR001381">
    <property type="entry name" value="DHquinase_I"/>
</dbReference>
<evidence type="ECO:0000313" key="2">
    <source>
        <dbReference type="Proteomes" id="UP000246351"/>
    </source>
</evidence>
<gene>
    <name evidence="1" type="ORF">DD924_15410</name>
</gene>
<accession>A0A317Z642</accession>
<comment type="caution">
    <text evidence="1">The sequence shown here is derived from an EMBL/GenBank/DDBJ whole genome shotgun (WGS) entry which is preliminary data.</text>
</comment>
<sequence length="81" mass="9133">EKMVQQIVALPVTFELLVTYRTSQQGGKGVLSTDGYLQLLRQLASLDKIDFIDIEWEPDQDVRRQVVEAIHQGGKVSIASY</sequence>
<dbReference type="SUPFAM" id="SSF51569">
    <property type="entry name" value="Aldolase"/>
    <property type="match status" value="1"/>
</dbReference>
<dbReference type="Gene3D" id="3.20.20.70">
    <property type="entry name" value="Aldolase class I"/>
    <property type="match status" value="1"/>
</dbReference>
<feature type="non-terminal residue" evidence="1">
    <location>
        <position position="1"/>
    </location>
</feature>
<dbReference type="Pfam" id="PF01487">
    <property type="entry name" value="DHquinase_I"/>
    <property type="match status" value="1"/>
</dbReference>
<dbReference type="Proteomes" id="UP000246351">
    <property type="component" value="Unassembled WGS sequence"/>
</dbReference>
<dbReference type="AlphaFoldDB" id="A0A317Z642"/>
<dbReference type="STRING" id="937773.SPSINT_0523"/>